<organism evidence="2 3">
    <name type="scientific">Paenibacillus macerans</name>
    <name type="common">Bacillus macerans</name>
    <dbReference type="NCBI Taxonomy" id="44252"/>
    <lineage>
        <taxon>Bacteria</taxon>
        <taxon>Bacillati</taxon>
        <taxon>Bacillota</taxon>
        <taxon>Bacilli</taxon>
        <taxon>Bacillales</taxon>
        <taxon>Paenibacillaceae</taxon>
        <taxon>Paenibacillus</taxon>
    </lineage>
</organism>
<keyword evidence="1" id="KW-0732">Signal</keyword>
<evidence type="ECO:0000313" key="2">
    <source>
        <dbReference type="EMBL" id="MUG26306.1"/>
    </source>
</evidence>
<proteinExistence type="predicted"/>
<dbReference type="RefSeq" id="WP_124332923.1">
    <property type="nucleotide sequence ID" value="NZ_BGML01000008.1"/>
</dbReference>
<reference evidence="2 3" key="1">
    <citation type="submission" date="2019-11" db="EMBL/GenBank/DDBJ databases">
        <title>Draft genome sequences of five Paenibacillus species of dairy origin.</title>
        <authorList>
            <person name="Olajide A.M."/>
            <person name="Chen S."/>
            <person name="Lapointe G."/>
        </authorList>
    </citation>
    <scope>NUCLEOTIDE SEQUENCE [LARGE SCALE GENOMIC DNA]</scope>
    <source>
        <strain evidence="2 3">3CT49</strain>
    </source>
</reference>
<dbReference type="EMBL" id="WNZZ01000040">
    <property type="protein sequence ID" value="MUG26306.1"/>
    <property type="molecule type" value="Genomic_DNA"/>
</dbReference>
<feature type="chain" id="PRO_5038446325" evidence="1">
    <location>
        <begin position="23"/>
        <end position="115"/>
    </location>
</feature>
<protein>
    <submittedName>
        <fullName evidence="2">Uncharacterized protein</fullName>
    </submittedName>
</protein>
<evidence type="ECO:0000313" key="3">
    <source>
        <dbReference type="Proteomes" id="UP000442469"/>
    </source>
</evidence>
<evidence type="ECO:0000256" key="1">
    <source>
        <dbReference type="SAM" id="SignalP"/>
    </source>
</evidence>
<dbReference type="Proteomes" id="UP000442469">
    <property type="component" value="Unassembled WGS sequence"/>
</dbReference>
<sequence length="115" mass="12467">MKRKKDTALMLTLVLAIGTALTGGWPAKADAASPLQITANTYIGDAGRMVESFDLKVSDASKYADLKASDFEITGNYDGYPLNENNEAVQADYTDDGVELSWNESVLSIKVKPFK</sequence>
<feature type="signal peptide" evidence="1">
    <location>
        <begin position="1"/>
        <end position="22"/>
    </location>
</feature>
<name>A0A6N8F1G7_PAEMA</name>
<comment type="caution">
    <text evidence="2">The sequence shown here is derived from an EMBL/GenBank/DDBJ whole genome shotgun (WGS) entry which is preliminary data.</text>
</comment>
<gene>
    <name evidence="2" type="ORF">GNQ08_28520</name>
</gene>
<accession>A0A6N8F1G7</accession>
<dbReference type="AlphaFoldDB" id="A0A6N8F1G7"/>